<evidence type="ECO:0000313" key="1">
    <source>
        <dbReference type="EMBL" id="MUG74028.1"/>
    </source>
</evidence>
<organism evidence="1 2">
    <name type="scientific">Paenibacillus validus</name>
    <dbReference type="NCBI Taxonomy" id="44253"/>
    <lineage>
        <taxon>Bacteria</taxon>
        <taxon>Bacillati</taxon>
        <taxon>Bacillota</taxon>
        <taxon>Bacilli</taxon>
        <taxon>Bacillales</taxon>
        <taxon>Paenibacillaceae</taxon>
        <taxon>Paenibacillus</taxon>
    </lineage>
</organism>
<accession>A0A7X2ZFS2</accession>
<sequence>MKIKYCDGGLKLIGISREEYTDLKDYIHWSHNDFSEISKSPEEEYWAVGISYNKSQNAKGTISEFMISNERPLDILPYIIQTGAEHVFFSE</sequence>
<keyword evidence="2" id="KW-1185">Reference proteome</keyword>
<protein>
    <submittedName>
        <fullName evidence="1">Uncharacterized protein</fullName>
    </submittedName>
</protein>
<name>A0A7X2ZFS2_9BACL</name>
<dbReference type="Proteomes" id="UP000450917">
    <property type="component" value="Unassembled WGS sequence"/>
</dbReference>
<dbReference type="EMBL" id="WNZX01000041">
    <property type="protein sequence ID" value="MUG74028.1"/>
    <property type="molecule type" value="Genomic_DNA"/>
</dbReference>
<evidence type="ECO:0000313" key="2">
    <source>
        <dbReference type="Proteomes" id="UP000450917"/>
    </source>
</evidence>
<reference evidence="1 2" key="1">
    <citation type="submission" date="2019-11" db="EMBL/GenBank/DDBJ databases">
        <title>Draft genome sequences of five Paenibacillus species of dairy origin.</title>
        <authorList>
            <person name="Olajide A.M."/>
            <person name="Chen S."/>
            <person name="Lapointe G."/>
        </authorList>
    </citation>
    <scope>NUCLEOTIDE SEQUENCE [LARGE SCALE GENOMIC DNA]</scope>
    <source>
        <strain evidence="1 2">2CS3</strain>
    </source>
</reference>
<comment type="caution">
    <text evidence="1">The sequence shown here is derived from an EMBL/GenBank/DDBJ whole genome shotgun (WGS) entry which is preliminary data.</text>
</comment>
<gene>
    <name evidence="1" type="ORF">GNP93_25985</name>
</gene>
<dbReference type="AlphaFoldDB" id="A0A7X2ZFS2"/>
<dbReference type="RefSeq" id="WP_155615829.1">
    <property type="nucleotide sequence ID" value="NZ_WNZX01000041.1"/>
</dbReference>
<proteinExistence type="predicted"/>